<accession>A0A381Q236</accession>
<evidence type="ECO:0000313" key="2">
    <source>
        <dbReference type="EMBL" id="SUZ73395.1"/>
    </source>
</evidence>
<dbReference type="EMBL" id="UINC01001178">
    <property type="protein sequence ID" value="SUZ73395.1"/>
    <property type="molecule type" value="Genomic_DNA"/>
</dbReference>
<dbReference type="CDD" id="cd08556">
    <property type="entry name" value="GDPD"/>
    <property type="match status" value="1"/>
</dbReference>
<reference evidence="2" key="1">
    <citation type="submission" date="2018-05" db="EMBL/GenBank/DDBJ databases">
        <authorList>
            <person name="Lanie J.A."/>
            <person name="Ng W.-L."/>
            <person name="Kazmierczak K.M."/>
            <person name="Andrzejewski T.M."/>
            <person name="Davidsen T.M."/>
            <person name="Wayne K.J."/>
            <person name="Tettelin H."/>
            <person name="Glass J.I."/>
            <person name="Rusch D."/>
            <person name="Podicherti R."/>
            <person name="Tsui H.-C.T."/>
            <person name="Winkler M.E."/>
        </authorList>
    </citation>
    <scope>NUCLEOTIDE SEQUENCE</scope>
</reference>
<gene>
    <name evidence="2" type="ORF">METZ01_LOCUS26249</name>
</gene>
<dbReference type="InterPro" id="IPR017946">
    <property type="entry name" value="PLC-like_Pdiesterase_TIM-brl"/>
</dbReference>
<protein>
    <recommendedName>
        <fullName evidence="1">GP-PDE domain-containing protein</fullName>
    </recommendedName>
</protein>
<feature type="domain" description="GP-PDE" evidence="1">
    <location>
        <begin position="9"/>
        <end position="229"/>
    </location>
</feature>
<dbReference type="AlphaFoldDB" id="A0A381Q236"/>
<evidence type="ECO:0000259" key="1">
    <source>
        <dbReference type="PROSITE" id="PS51704"/>
    </source>
</evidence>
<dbReference type="GO" id="GO:0008081">
    <property type="term" value="F:phosphoric diester hydrolase activity"/>
    <property type="evidence" value="ECO:0007669"/>
    <property type="project" value="InterPro"/>
</dbReference>
<dbReference type="SUPFAM" id="SSF51695">
    <property type="entry name" value="PLC-like phosphodiesterases"/>
    <property type="match status" value="1"/>
</dbReference>
<organism evidence="2">
    <name type="scientific">marine metagenome</name>
    <dbReference type="NCBI Taxonomy" id="408172"/>
    <lineage>
        <taxon>unclassified sequences</taxon>
        <taxon>metagenomes</taxon>
        <taxon>ecological metagenomes</taxon>
    </lineage>
</organism>
<feature type="non-terminal residue" evidence="2">
    <location>
        <position position="1"/>
    </location>
</feature>
<dbReference type="PROSITE" id="PS51704">
    <property type="entry name" value="GP_PDE"/>
    <property type="match status" value="1"/>
</dbReference>
<dbReference type="PANTHER" id="PTHR46211:SF1">
    <property type="entry name" value="GLYCEROPHOSPHODIESTER PHOSPHODIESTERASE, CYTOPLASMIC"/>
    <property type="match status" value="1"/>
</dbReference>
<dbReference type="Pfam" id="PF03009">
    <property type="entry name" value="GDPD"/>
    <property type="match status" value="1"/>
</dbReference>
<dbReference type="PANTHER" id="PTHR46211">
    <property type="entry name" value="GLYCEROPHOSPHORYL DIESTER PHOSPHODIESTERASE"/>
    <property type="match status" value="1"/>
</dbReference>
<proteinExistence type="predicted"/>
<dbReference type="GO" id="GO:0006629">
    <property type="term" value="P:lipid metabolic process"/>
    <property type="evidence" value="ECO:0007669"/>
    <property type="project" value="InterPro"/>
</dbReference>
<sequence>VSNPPLTAPLLFAHRGGRAHAPENTLEAFVLALRLGATGLESDVWCSADGVPVLHHDGRIGRRFRRRTISTLTIQDLPPDVPTLADLYARVGSQIPLSLDVKDSEAVSDILRVASDHGALPQLWLCHPDPELLARWRDLDSQVVLVHSTRLERMSGGLERWAADLSDAGIDAVNLPEPDWSGGLVSLFRRFGLRCLGWDAQHPRQIDRLLRMRLDGIFGDHVDRLVDGAARLHGGL</sequence>
<name>A0A381Q236_9ZZZZ</name>
<dbReference type="Gene3D" id="3.20.20.190">
    <property type="entry name" value="Phosphatidylinositol (PI) phosphodiesterase"/>
    <property type="match status" value="1"/>
</dbReference>
<dbReference type="PROSITE" id="PS50007">
    <property type="entry name" value="PIPLC_X_DOMAIN"/>
    <property type="match status" value="1"/>
</dbReference>
<dbReference type="InterPro" id="IPR030395">
    <property type="entry name" value="GP_PDE_dom"/>
</dbReference>